<evidence type="ECO:0000256" key="7">
    <source>
        <dbReference type="SAM" id="MobiDB-lite"/>
    </source>
</evidence>
<evidence type="ECO:0000313" key="11">
    <source>
        <dbReference type="Proteomes" id="UP000095358"/>
    </source>
</evidence>
<dbReference type="Pfam" id="PF01210">
    <property type="entry name" value="NAD_Gly3P_dh_N"/>
    <property type="match status" value="1"/>
</dbReference>
<dbReference type="InterPro" id="IPR006109">
    <property type="entry name" value="G3P_DH_NAD-dep_C"/>
</dbReference>
<comment type="catalytic activity">
    <reaction evidence="4 6">
        <text>sn-glycerol 3-phosphate + NAD(+) = dihydroxyacetone phosphate + NADH + H(+)</text>
        <dbReference type="Rhea" id="RHEA:11092"/>
        <dbReference type="ChEBI" id="CHEBI:15378"/>
        <dbReference type="ChEBI" id="CHEBI:57540"/>
        <dbReference type="ChEBI" id="CHEBI:57597"/>
        <dbReference type="ChEBI" id="CHEBI:57642"/>
        <dbReference type="ChEBI" id="CHEBI:57945"/>
        <dbReference type="EC" id="1.1.1.8"/>
    </reaction>
</comment>
<dbReference type="SUPFAM" id="SSF51735">
    <property type="entry name" value="NAD(P)-binding Rossmann-fold domains"/>
    <property type="match status" value="1"/>
</dbReference>
<dbReference type="SUPFAM" id="SSF48179">
    <property type="entry name" value="6-phosphogluconate dehydrogenase C-terminal domain-like"/>
    <property type="match status" value="1"/>
</dbReference>
<dbReference type="GO" id="GO:0051287">
    <property type="term" value="F:NAD binding"/>
    <property type="evidence" value="ECO:0007669"/>
    <property type="project" value="UniProtKB-UniRule"/>
</dbReference>
<dbReference type="Proteomes" id="UP000095358">
    <property type="component" value="Unassembled WGS sequence"/>
</dbReference>
<evidence type="ECO:0000256" key="2">
    <source>
        <dbReference type="ARBA" id="ARBA00023002"/>
    </source>
</evidence>
<dbReference type="InterPro" id="IPR006168">
    <property type="entry name" value="G3P_DH_NAD-dep"/>
</dbReference>
<dbReference type="InterPro" id="IPR036291">
    <property type="entry name" value="NAD(P)-bd_dom_sf"/>
</dbReference>
<comment type="similarity">
    <text evidence="1 5">Belongs to the NAD-dependent glycerol-3-phosphate dehydrogenase family.</text>
</comment>
<keyword evidence="2 5" id="KW-0560">Oxidoreductase</keyword>
<dbReference type="Gene3D" id="3.40.50.720">
    <property type="entry name" value="NAD(P)-binding Rossmann-like Domain"/>
    <property type="match status" value="1"/>
</dbReference>
<dbReference type="PANTHER" id="PTHR11728">
    <property type="entry name" value="GLYCEROL-3-PHOSPHATE DEHYDROGENASE"/>
    <property type="match status" value="1"/>
</dbReference>
<dbReference type="GO" id="GO:0046168">
    <property type="term" value="P:glycerol-3-phosphate catabolic process"/>
    <property type="evidence" value="ECO:0007669"/>
    <property type="project" value="UniProtKB-UniRule"/>
</dbReference>
<dbReference type="Pfam" id="PF07479">
    <property type="entry name" value="NAD_Gly3P_dh_C"/>
    <property type="match status" value="1"/>
</dbReference>
<dbReference type="InterPro" id="IPR008927">
    <property type="entry name" value="6-PGluconate_DH-like_C_sf"/>
</dbReference>
<dbReference type="OrthoDB" id="10263760at2759"/>
<organism evidence="10 11">
    <name type="scientific">Hanseniaspora uvarum</name>
    <name type="common">Yeast</name>
    <name type="synonym">Kloeckera apiculata</name>
    <dbReference type="NCBI Taxonomy" id="29833"/>
    <lineage>
        <taxon>Eukaryota</taxon>
        <taxon>Fungi</taxon>
        <taxon>Dikarya</taxon>
        <taxon>Ascomycota</taxon>
        <taxon>Saccharomycotina</taxon>
        <taxon>Saccharomycetes</taxon>
        <taxon>Saccharomycodales</taxon>
        <taxon>Saccharomycodaceae</taxon>
        <taxon>Hanseniaspora</taxon>
    </lineage>
</organism>
<dbReference type="PRINTS" id="PR00077">
    <property type="entry name" value="GPDHDRGNASE"/>
</dbReference>
<evidence type="ECO:0000256" key="1">
    <source>
        <dbReference type="ARBA" id="ARBA00011009"/>
    </source>
</evidence>
<dbReference type="NCBIfam" id="TIGR03376">
    <property type="entry name" value="glycerol3P_DH"/>
    <property type="match status" value="1"/>
</dbReference>
<keyword evidence="11" id="KW-1185">Reference proteome</keyword>
<evidence type="ECO:0000259" key="8">
    <source>
        <dbReference type="Pfam" id="PF01210"/>
    </source>
</evidence>
<evidence type="ECO:0000256" key="5">
    <source>
        <dbReference type="RuleBase" id="RU000437"/>
    </source>
</evidence>
<proteinExistence type="inferred from homology"/>
<feature type="domain" description="Glycerol-3-phosphate dehydrogenase NAD-dependent C-terminal" evidence="9">
    <location>
        <begin position="289"/>
        <end position="440"/>
    </location>
</feature>
<dbReference type="InterPro" id="IPR017751">
    <property type="entry name" value="G3P_DH_NAD-dep_euk"/>
</dbReference>
<dbReference type="Gene3D" id="1.10.1040.10">
    <property type="entry name" value="N-(1-d-carboxylethyl)-l-norvaline Dehydrogenase, domain 2"/>
    <property type="match status" value="1"/>
</dbReference>
<accession>A0A1E5R9R8</accession>
<gene>
    <name evidence="10" type="ORF">AWRI3580_g3564</name>
</gene>
<dbReference type="GO" id="GO:0005975">
    <property type="term" value="P:carbohydrate metabolic process"/>
    <property type="evidence" value="ECO:0007669"/>
    <property type="project" value="InterPro"/>
</dbReference>
<dbReference type="InterPro" id="IPR011128">
    <property type="entry name" value="G3P_DH_NAD-dep_N"/>
</dbReference>
<keyword evidence="3 5" id="KW-0520">NAD</keyword>
<dbReference type="VEuPathDB" id="FungiDB:AWRI3580_g3564"/>
<evidence type="ECO:0000256" key="6">
    <source>
        <dbReference type="RuleBase" id="RU361243"/>
    </source>
</evidence>
<dbReference type="FunFam" id="1.10.1040.10:FF:000004">
    <property type="entry name" value="Glycerol-3-phosphate dehydrogenase [NAD(+)]"/>
    <property type="match status" value="1"/>
</dbReference>
<comment type="caution">
    <text evidence="10">The sequence shown here is derived from an EMBL/GenBank/DDBJ whole genome shotgun (WGS) entry which is preliminary data.</text>
</comment>
<dbReference type="GO" id="GO:0042803">
    <property type="term" value="F:protein homodimerization activity"/>
    <property type="evidence" value="ECO:0007669"/>
    <property type="project" value="InterPro"/>
</dbReference>
<reference evidence="11" key="1">
    <citation type="journal article" date="2016" name="Genome Announc.">
        <title>Genome sequences of three species of Hanseniaspora isolated from spontaneous wine fermentations.</title>
        <authorList>
            <person name="Sternes P.R."/>
            <person name="Lee D."/>
            <person name="Kutyna D.R."/>
            <person name="Borneman A.R."/>
        </authorList>
    </citation>
    <scope>NUCLEOTIDE SEQUENCE [LARGE SCALE GENOMIC DNA]</scope>
    <source>
        <strain evidence="11">AWRI3580</strain>
    </source>
</reference>
<evidence type="ECO:0000256" key="3">
    <source>
        <dbReference type="ARBA" id="ARBA00023027"/>
    </source>
</evidence>
<sequence length="447" mass="49584">MADRLLDIANHLSQKKANDSVESFEAAKSPSVGMTNSSVIDGEIDPEKKPLRVSVIGGGNWGTTIAKVVSESALEYPTLFDINVRWWVHEEDIVYKGENHPAKISYILNNFHENVKYLPGVRLPDNLHATGNMFEAIEDCDILVFNVPHQFLGSIIDTHITPILKEKSQQLGRETTFRGDVVARHCIAISCLKGFHINLDDPKDLKIQLLSDFIDEKLNIPTGSLSGANLASEVAKENFSETTISFPPRYVTDKDHVSVKCNSIAHPHDPKILKTLFHRPYFHVRVIDDVAGVSVAGALKNIVALACGFVKGLGWGDNAAAAIQRIGLQEITKFGIKYFPASKMETYYVESAGVADLITTCNGGRNVKVGKRYAEMYLEGNREINIGDLEKEVLNGQSAQGIITAEEVNQWLEFKNETQDFPLFSCVYKCLFEKADLTEIPSMLDTE</sequence>
<evidence type="ECO:0000259" key="9">
    <source>
        <dbReference type="Pfam" id="PF07479"/>
    </source>
</evidence>
<evidence type="ECO:0000256" key="4">
    <source>
        <dbReference type="ARBA" id="ARBA00048683"/>
    </source>
</evidence>
<evidence type="ECO:0000313" key="10">
    <source>
        <dbReference type="EMBL" id="OEJ83650.1"/>
    </source>
</evidence>
<dbReference type="EMBL" id="LPNN01000008">
    <property type="protein sequence ID" value="OEJ83650.1"/>
    <property type="molecule type" value="Genomic_DNA"/>
</dbReference>
<feature type="region of interest" description="Disordered" evidence="7">
    <location>
        <begin position="19"/>
        <end position="40"/>
    </location>
</feature>
<dbReference type="PROSITE" id="PS00957">
    <property type="entry name" value="NAD_G3PDH"/>
    <property type="match status" value="1"/>
</dbReference>
<dbReference type="InterPro" id="IPR013328">
    <property type="entry name" value="6PGD_dom2"/>
</dbReference>
<dbReference type="PANTHER" id="PTHR11728:SF8">
    <property type="entry name" value="GLYCEROL-3-PHOSPHATE DEHYDROGENASE [NAD(+)]-RELATED"/>
    <property type="match status" value="1"/>
</dbReference>
<name>A0A1E5R9R8_HANUV</name>
<protein>
    <recommendedName>
        <fullName evidence="6">Glycerol-3-phosphate dehydrogenase [NAD(+)]</fullName>
        <ecNumber evidence="6">1.1.1.8</ecNumber>
    </recommendedName>
</protein>
<dbReference type="GO" id="GO:0141152">
    <property type="term" value="F:glycerol-3-phosphate dehydrogenase (NAD+) activity"/>
    <property type="evidence" value="ECO:0007669"/>
    <property type="project" value="UniProtKB-UniRule"/>
</dbReference>
<feature type="domain" description="Glycerol-3-phosphate dehydrogenase NAD-dependent N-terminal" evidence="8">
    <location>
        <begin position="53"/>
        <end position="246"/>
    </location>
</feature>
<dbReference type="GO" id="GO:0005829">
    <property type="term" value="C:cytosol"/>
    <property type="evidence" value="ECO:0007669"/>
    <property type="project" value="TreeGrafter"/>
</dbReference>
<dbReference type="EC" id="1.1.1.8" evidence="6"/>
<dbReference type="GO" id="GO:0005634">
    <property type="term" value="C:nucleus"/>
    <property type="evidence" value="ECO:0007669"/>
    <property type="project" value="TreeGrafter"/>
</dbReference>
<dbReference type="STRING" id="29833.A0A1E5R9R8"/>
<dbReference type="AlphaFoldDB" id="A0A1E5R9R8"/>